<dbReference type="SMART" id="SM00530">
    <property type="entry name" value="HTH_XRE"/>
    <property type="match status" value="1"/>
</dbReference>
<dbReference type="PROSITE" id="PS50943">
    <property type="entry name" value="HTH_CROC1"/>
    <property type="match status" value="1"/>
</dbReference>
<dbReference type="AlphaFoldDB" id="D3RXC7"/>
<dbReference type="PIRSF" id="PIRSF037724">
    <property type="entry name" value="TF_HTH_MJ1545_prd"/>
    <property type="match status" value="1"/>
</dbReference>
<dbReference type="GO" id="GO:0003677">
    <property type="term" value="F:DNA binding"/>
    <property type="evidence" value="ECO:0007669"/>
    <property type="project" value="InterPro"/>
</dbReference>
<dbReference type="KEGG" id="fpl:Ferp_0976"/>
<dbReference type="STRING" id="589924.Ferp_0976"/>
<sequence length="233" mass="26084">MDEIARKFAEHIAGDIVLSENPGNCIKKWRNIFEISQRELAEKLGITASVISDYESDRRKSPGVTFVKKIVNALIEIDKERGWKTLSKYRDLLGVKIDAIIDINEYSRSVPSEEIAEALNGELVVNFDRKANGYTVIDSIKAILTMTSYDFYRLFGLTSERALVFTQVTTGRSPMVAIKVGNLKPSVVVLQGLNSHKLDEIARKIAEIEKIDVILTEMPVSLIVDKLKKLGGE</sequence>
<dbReference type="Proteomes" id="UP000002613">
    <property type="component" value="Chromosome"/>
</dbReference>
<dbReference type="HOGENOM" id="CLU_077869_0_0_2"/>
<dbReference type="Gene3D" id="1.10.260.40">
    <property type="entry name" value="lambda repressor-like DNA-binding domains"/>
    <property type="match status" value="1"/>
</dbReference>
<dbReference type="SUPFAM" id="SSF47413">
    <property type="entry name" value="lambda repressor-like DNA-binding domains"/>
    <property type="match status" value="1"/>
</dbReference>
<dbReference type="GeneID" id="8778484"/>
<dbReference type="InterPro" id="IPR010982">
    <property type="entry name" value="Lambda_DNA-bd_dom_sf"/>
</dbReference>
<dbReference type="PaxDb" id="589924-Ferp_0976"/>
<evidence type="ECO:0000313" key="2">
    <source>
        <dbReference type="EMBL" id="ADC65140.1"/>
    </source>
</evidence>
<dbReference type="RefSeq" id="WP_012965483.1">
    <property type="nucleotide sequence ID" value="NC_013849.1"/>
</dbReference>
<name>D3RXC7_FERPA</name>
<dbReference type="Pfam" id="PF01381">
    <property type="entry name" value="HTH_3"/>
    <property type="match status" value="1"/>
</dbReference>
<reference evidence="3" key="1">
    <citation type="submission" date="2010-02" db="EMBL/GenBank/DDBJ databases">
        <title>Complete sequence of Ferroglobus placidus DSM 10642.</title>
        <authorList>
            <consortium name="US DOE Joint Genome Institute"/>
            <person name="Lucas S."/>
            <person name="Copeland A."/>
            <person name="Lapidus A."/>
            <person name="Cheng J.-F."/>
            <person name="Bruce D."/>
            <person name="Goodwin L."/>
            <person name="Pitluck S."/>
            <person name="Saunders E."/>
            <person name="Brettin T."/>
            <person name="Detter J.C."/>
            <person name="Han C."/>
            <person name="Tapia R."/>
            <person name="Larimer F."/>
            <person name="Land M."/>
            <person name="Hauser L."/>
            <person name="Kyrpides N."/>
            <person name="Ivanova N."/>
            <person name="Holmes D."/>
            <person name="Lovley D."/>
            <person name="Kyrpides N."/>
            <person name="Anderson I.J."/>
            <person name="Woyke T."/>
        </authorList>
    </citation>
    <scope>NUCLEOTIDE SEQUENCE [LARGE SCALE GENOMIC DNA]</scope>
    <source>
        <strain evidence="3">DSM 10642 / AEDII12DO</strain>
    </source>
</reference>
<keyword evidence="3" id="KW-1185">Reference proteome</keyword>
<proteinExistence type="predicted"/>
<accession>D3RXC7</accession>
<evidence type="ECO:0000313" key="3">
    <source>
        <dbReference type="Proteomes" id="UP000002613"/>
    </source>
</evidence>
<dbReference type="OrthoDB" id="371772at2157"/>
<feature type="domain" description="HTH cro/C1-type" evidence="1">
    <location>
        <begin position="26"/>
        <end position="81"/>
    </location>
</feature>
<dbReference type="InterPro" id="IPR017271">
    <property type="entry name" value="Tscrpt_reg_HTH_MJ1545_prd"/>
</dbReference>
<evidence type="ECO:0000259" key="1">
    <source>
        <dbReference type="PROSITE" id="PS50943"/>
    </source>
</evidence>
<dbReference type="InterPro" id="IPR001387">
    <property type="entry name" value="Cro/C1-type_HTH"/>
</dbReference>
<gene>
    <name evidence="2" type="ordered locus">Ferp_0976</name>
</gene>
<reference evidence="2 3" key="2">
    <citation type="journal article" date="2011" name="Stand. Genomic Sci.">
        <title>Complete genome sequence of Ferroglobus placidus AEDII12DO.</title>
        <authorList>
            <person name="Anderson I."/>
            <person name="Risso C."/>
            <person name="Holmes D."/>
            <person name="Lucas S."/>
            <person name="Copeland A."/>
            <person name="Lapidus A."/>
            <person name="Cheng J.F."/>
            <person name="Bruce D."/>
            <person name="Goodwin L."/>
            <person name="Pitluck S."/>
            <person name="Saunders E."/>
            <person name="Brettin T."/>
            <person name="Detter J.C."/>
            <person name="Han C."/>
            <person name="Tapia R."/>
            <person name="Larimer F."/>
            <person name="Land M."/>
            <person name="Hauser L."/>
            <person name="Woyke T."/>
            <person name="Lovley D."/>
            <person name="Kyrpides N."/>
            <person name="Ivanova N."/>
        </authorList>
    </citation>
    <scope>NUCLEOTIDE SEQUENCE [LARGE SCALE GENOMIC DNA]</scope>
    <source>
        <strain evidence="3">DSM 10642 / AEDII12DO</strain>
    </source>
</reference>
<dbReference type="eggNOG" id="arCOG04060">
    <property type="taxonomic scope" value="Archaea"/>
</dbReference>
<dbReference type="EMBL" id="CP001899">
    <property type="protein sequence ID" value="ADC65140.1"/>
    <property type="molecule type" value="Genomic_DNA"/>
</dbReference>
<dbReference type="CDD" id="cd00093">
    <property type="entry name" value="HTH_XRE"/>
    <property type="match status" value="1"/>
</dbReference>
<protein>
    <submittedName>
        <fullName evidence="2">Transcriptional regulator, XRE family</fullName>
    </submittedName>
</protein>
<organism evidence="2 3">
    <name type="scientific">Ferroglobus placidus (strain DSM 10642 / AEDII12DO)</name>
    <dbReference type="NCBI Taxonomy" id="589924"/>
    <lineage>
        <taxon>Archaea</taxon>
        <taxon>Methanobacteriati</taxon>
        <taxon>Methanobacteriota</taxon>
        <taxon>Archaeoglobi</taxon>
        <taxon>Archaeoglobales</taxon>
        <taxon>Archaeoglobaceae</taxon>
        <taxon>Ferroglobus</taxon>
    </lineage>
</organism>